<accession>A0A9W6ZKA0</accession>
<reference evidence="2" key="1">
    <citation type="submission" date="2022-07" db="EMBL/GenBank/DDBJ databases">
        <title>Genome analysis of Parmales, a sister group of diatoms, reveals the evolutionary specialization of diatoms from phago-mixotrophs to photoautotrophs.</title>
        <authorList>
            <person name="Ban H."/>
            <person name="Sato S."/>
            <person name="Yoshikawa S."/>
            <person name="Kazumasa Y."/>
            <person name="Nakamura Y."/>
            <person name="Ichinomiya M."/>
            <person name="Saitoh K."/>
            <person name="Sato N."/>
            <person name="Blanc-Mathieu R."/>
            <person name="Endo H."/>
            <person name="Kuwata A."/>
            <person name="Ogata H."/>
        </authorList>
    </citation>
    <scope>NUCLEOTIDE SEQUENCE</scope>
</reference>
<gene>
    <name evidence="2" type="ORF">TrRE_jg2415</name>
</gene>
<feature type="compositionally biased region" description="Low complexity" evidence="1">
    <location>
        <begin position="33"/>
        <end position="45"/>
    </location>
</feature>
<sequence>MNTPQTKKTSKSVAPVAMSPESNVSSSVRHTQSPVSPSPSNQSKVVWGRVLTPENSKSQLKQLTDLRFGAGGDAGDVKLGGSWFELQRKREEEVRLQEKLRVEAFEAKARLNRIEMINEDLMARALRDQVTIGKLKCIEIGMENKFDDLVSENDQLRLMHRKVVGELEEV</sequence>
<proteinExistence type="predicted"/>
<feature type="non-terminal residue" evidence="2">
    <location>
        <position position="170"/>
    </location>
</feature>
<dbReference type="AlphaFoldDB" id="A0A9W6ZKA0"/>
<comment type="caution">
    <text evidence="2">The sequence shown here is derived from an EMBL/GenBank/DDBJ whole genome shotgun (WGS) entry which is preliminary data.</text>
</comment>
<evidence type="ECO:0000313" key="3">
    <source>
        <dbReference type="Proteomes" id="UP001165082"/>
    </source>
</evidence>
<evidence type="ECO:0000313" key="2">
    <source>
        <dbReference type="EMBL" id="GMH51535.1"/>
    </source>
</evidence>
<protein>
    <submittedName>
        <fullName evidence="2">Uncharacterized protein</fullName>
    </submittedName>
</protein>
<name>A0A9W6ZKA0_9STRA</name>
<feature type="compositionally biased region" description="Polar residues" evidence="1">
    <location>
        <begin position="20"/>
        <end position="32"/>
    </location>
</feature>
<keyword evidence="3" id="KW-1185">Reference proteome</keyword>
<organism evidence="2 3">
    <name type="scientific">Triparma retinervis</name>
    <dbReference type="NCBI Taxonomy" id="2557542"/>
    <lineage>
        <taxon>Eukaryota</taxon>
        <taxon>Sar</taxon>
        <taxon>Stramenopiles</taxon>
        <taxon>Ochrophyta</taxon>
        <taxon>Bolidophyceae</taxon>
        <taxon>Parmales</taxon>
        <taxon>Triparmaceae</taxon>
        <taxon>Triparma</taxon>
    </lineage>
</organism>
<dbReference type="Proteomes" id="UP001165082">
    <property type="component" value="Unassembled WGS sequence"/>
</dbReference>
<dbReference type="EMBL" id="BRXZ01000706">
    <property type="protein sequence ID" value="GMH51535.1"/>
    <property type="molecule type" value="Genomic_DNA"/>
</dbReference>
<feature type="region of interest" description="Disordered" evidence="1">
    <location>
        <begin position="1"/>
        <end position="45"/>
    </location>
</feature>
<evidence type="ECO:0000256" key="1">
    <source>
        <dbReference type="SAM" id="MobiDB-lite"/>
    </source>
</evidence>